<accession>A0A1C7LVY7</accession>
<dbReference type="Proteomes" id="UP000092993">
    <property type="component" value="Unassembled WGS sequence"/>
</dbReference>
<reference evidence="1 2" key="1">
    <citation type="submission" date="2016-03" db="EMBL/GenBank/DDBJ databases">
        <title>Whole genome sequencing of Grifola frondosa 9006-11.</title>
        <authorList>
            <person name="Min B."/>
            <person name="Park H."/>
            <person name="Kim J.-G."/>
            <person name="Cho H."/>
            <person name="Oh Y.-L."/>
            <person name="Kong W.-S."/>
            <person name="Choi I.-G."/>
        </authorList>
    </citation>
    <scope>NUCLEOTIDE SEQUENCE [LARGE SCALE GENOMIC DNA]</scope>
    <source>
        <strain evidence="1 2">9006-11</strain>
    </source>
</reference>
<dbReference type="AlphaFoldDB" id="A0A1C7LVY7"/>
<evidence type="ECO:0000313" key="2">
    <source>
        <dbReference type="Proteomes" id="UP000092993"/>
    </source>
</evidence>
<evidence type="ECO:0000313" key="1">
    <source>
        <dbReference type="EMBL" id="OBZ68860.1"/>
    </source>
</evidence>
<keyword evidence="2" id="KW-1185">Reference proteome</keyword>
<name>A0A1C7LVY7_GRIFR</name>
<organism evidence="1 2">
    <name type="scientific">Grifola frondosa</name>
    <name type="common">Maitake</name>
    <name type="synonym">Polyporus frondosus</name>
    <dbReference type="NCBI Taxonomy" id="5627"/>
    <lineage>
        <taxon>Eukaryota</taxon>
        <taxon>Fungi</taxon>
        <taxon>Dikarya</taxon>
        <taxon>Basidiomycota</taxon>
        <taxon>Agaricomycotina</taxon>
        <taxon>Agaricomycetes</taxon>
        <taxon>Polyporales</taxon>
        <taxon>Grifolaceae</taxon>
        <taxon>Grifola</taxon>
    </lineage>
</organism>
<protein>
    <submittedName>
        <fullName evidence="1">Uncharacterized protein</fullName>
    </submittedName>
</protein>
<sequence length="77" mass="8755">MYRNRFASFESCLRHLYEPYTEIGQVSDFPAAACRTSEDRKAIISSARVHYQFFLALQPPNNGSQCGAEYTDAGSRR</sequence>
<dbReference type="EMBL" id="LUGG01000019">
    <property type="protein sequence ID" value="OBZ68860.1"/>
    <property type="molecule type" value="Genomic_DNA"/>
</dbReference>
<proteinExistence type="predicted"/>
<gene>
    <name evidence="1" type="ORF">A0H81_11247</name>
</gene>
<comment type="caution">
    <text evidence="1">The sequence shown here is derived from an EMBL/GenBank/DDBJ whole genome shotgun (WGS) entry which is preliminary data.</text>
</comment>